<protein>
    <submittedName>
        <fullName evidence="1">Uncharacterized protein</fullName>
    </submittedName>
</protein>
<proteinExistence type="predicted"/>
<sequence length="426" mass="49306">MYTSYIGKKFLTYYNQRKKAQYTAEEFFLASFFDLFFKDEGHLMHVANSPFHTAPDKSAVALHGSKSLAQLEGLKERINGNRVYMGTYVGGSAENIEATTSGQLTNMNYAVDKEDMYASWIGAALGIGVKGGYVILIAKEEILWSLYEGWEHYRKYLDQRDELKDRQIETWNGNWLRYGLQTPMKIEPVKMMEKWSIPTQPWVQITFILARQFCELDSLVLYAYNLSQTNTTLGFISLVPSVVNRLFEWRENIFLGEDPGITADQVEMLETYYDFRAACKLGAIGLESLEPKALREYMPKPFGGGKEFIYSTTTDYHFKIFKLWLITMLNRLELLTLADEMAATMKELEKSEKKGRTIKDQLNSKIMESKSVPQFIDKLTEMLAYLPDDHEMLHNVMREALIMPVDHLPLFLSLVRFQYAYRTSKN</sequence>
<organism evidence="1 2">
    <name type="scientific">Chitinophaga oryzae</name>
    <dbReference type="NCBI Taxonomy" id="2725414"/>
    <lineage>
        <taxon>Bacteria</taxon>
        <taxon>Pseudomonadati</taxon>
        <taxon>Bacteroidota</taxon>
        <taxon>Chitinophagia</taxon>
        <taxon>Chitinophagales</taxon>
        <taxon>Chitinophagaceae</taxon>
        <taxon>Chitinophaga</taxon>
    </lineage>
</organism>
<dbReference type="KEGG" id="coy:HF329_06405"/>
<evidence type="ECO:0000313" key="2">
    <source>
        <dbReference type="Proteomes" id="UP000502421"/>
    </source>
</evidence>
<gene>
    <name evidence="1" type="ORF">HF329_06405</name>
</gene>
<dbReference type="RefSeq" id="WP_168803232.1">
    <property type="nucleotide sequence ID" value="NZ_CP051205.1"/>
</dbReference>
<dbReference type="AlphaFoldDB" id="A0AAE6ZE17"/>
<name>A0AAE6ZE17_9BACT</name>
<dbReference type="Proteomes" id="UP000502421">
    <property type="component" value="Chromosome"/>
</dbReference>
<dbReference type="EMBL" id="CP051205">
    <property type="protein sequence ID" value="QJB30954.1"/>
    <property type="molecule type" value="Genomic_DNA"/>
</dbReference>
<reference evidence="2" key="1">
    <citation type="submission" date="2020-04" db="EMBL/GenBank/DDBJ databases">
        <authorList>
            <person name="Kittiwongwattana C."/>
        </authorList>
    </citation>
    <scope>NUCLEOTIDE SEQUENCE [LARGE SCALE GENOMIC DNA]</scope>
    <source>
        <strain evidence="2">1310</strain>
    </source>
</reference>
<accession>A0AAE6ZE17</accession>
<evidence type="ECO:0000313" key="1">
    <source>
        <dbReference type="EMBL" id="QJB30954.1"/>
    </source>
</evidence>